<feature type="transmembrane region" description="Helical" evidence="6">
    <location>
        <begin position="299"/>
        <end position="323"/>
    </location>
</feature>
<dbReference type="RefSeq" id="WP_134502218.1">
    <property type="nucleotide sequence ID" value="NZ_SOEY01000009.1"/>
</dbReference>
<dbReference type="InterPro" id="IPR001958">
    <property type="entry name" value="Tet-R_TetA/multi-R_MdtG-like"/>
</dbReference>
<dbReference type="GO" id="GO:0022857">
    <property type="term" value="F:transmembrane transporter activity"/>
    <property type="evidence" value="ECO:0007669"/>
    <property type="project" value="InterPro"/>
</dbReference>
<evidence type="ECO:0000256" key="3">
    <source>
        <dbReference type="ARBA" id="ARBA00022692"/>
    </source>
</evidence>
<dbReference type="InterPro" id="IPR036259">
    <property type="entry name" value="MFS_trans_sf"/>
</dbReference>
<comment type="subcellular location">
    <subcellularLocation>
        <location evidence="1">Membrane</location>
        <topology evidence="1">Multi-pass membrane protein</topology>
    </subcellularLocation>
</comment>
<feature type="transmembrane region" description="Helical" evidence="6">
    <location>
        <begin position="160"/>
        <end position="185"/>
    </location>
</feature>
<dbReference type="EMBL" id="SOEY01000009">
    <property type="protein sequence ID" value="TFB75023.1"/>
    <property type="molecule type" value="Genomic_DNA"/>
</dbReference>
<keyword evidence="2" id="KW-0813">Transport</keyword>
<gene>
    <name evidence="7" type="ORF">E3O06_06730</name>
</gene>
<keyword evidence="3 6" id="KW-0812">Transmembrane</keyword>
<comment type="caution">
    <text evidence="7">The sequence shown here is derived from an EMBL/GenBank/DDBJ whole genome shotgun (WGS) entry which is preliminary data.</text>
</comment>
<dbReference type="Pfam" id="PF07690">
    <property type="entry name" value="MFS_1"/>
    <property type="match status" value="2"/>
</dbReference>
<dbReference type="InterPro" id="IPR050930">
    <property type="entry name" value="MFS_Vesicular_Transporter"/>
</dbReference>
<dbReference type="OrthoDB" id="4920921at2"/>
<dbReference type="InterPro" id="IPR011701">
    <property type="entry name" value="MFS"/>
</dbReference>
<dbReference type="SUPFAM" id="SSF103473">
    <property type="entry name" value="MFS general substrate transporter"/>
    <property type="match status" value="1"/>
</dbReference>
<reference evidence="7 8" key="1">
    <citation type="submission" date="2019-03" db="EMBL/GenBank/DDBJ databases">
        <title>Genomics of glacier-inhabiting Cryobacterium strains.</title>
        <authorList>
            <person name="Liu Q."/>
            <person name="Xin Y.-H."/>
        </authorList>
    </citation>
    <scope>NUCLEOTIDE SEQUENCE [LARGE SCALE GENOMIC DNA]</scope>
    <source>
        <strain evidence="7 8">HLT2-23</strain>
    </source>
</reference>
<accession>A0A4R8V180</accession>
<dbReference type="GO" id="GO:0016020">
    <property type="term" value="C:membrane"/>
    <property type="evidence" value="ECO:0007669"/>
    <property type="project" value="UniProtKB-SubCell"/>
</dbReference>
<evidence type="ECO:0000256" key="4">
    <source>
        <dbReference type="ARBA" id="ARBA00022989"/>
    </source>
</evidence>
<feature type="transmembrane region" description="Helical" evidence="6">
    <location>
        <begin position="22"/>
        <end position="45"/>
    </location>
</feature>
<evidence type="ECO:0000313" key="7">
    <source>
        <dbReference type="EMBL" id="TFB75023.1"/>
    </source>
</evidence>
<feature type="transmembrane region" description="Helical" evidence="6">
    <location>
        <begin position="206"/>
        <end position="225"/>
    </location>
</feature>
<dbReference type="PRINTS" id="PR01035">
    <property type="entry name" value="TCRTETA"/>
</dbReference>
<evidence type="ECO:0000313" key="8">
    <source>
        <dbReference type="Proteomes" id="UP000298173"/>
    </source>
</evidence>
<organism evidence="7 8">
    <name type="scientific">Cryobacterium glaciale</name>
    <dbReference type="NCBI Taxonomy" id="1259145"/>
    <lineage>
        <taxon>Bacteria</taxon>
        <taxon>Bacillati</taxon>
        <taxon>Actinomycetota</taxon>
        <taxon>Actinomycetes</taxon>
        <taxon>Micrococcales</taxon>
        <taxon>Microbacteriaceae</taxon>
        <taxon>Cryobacterium</taxon>
    </lineage>
</organism>
<dbReference type="Gene3D" id="1.20.1250.20">
    <property type="entry name" value="MFS general substrate transporter like domains"/>
    <property type="match status" value="1"/>
</dbReference>
<keyword evidence="4 6" id="KW-1133">Transmembrane helix</keyword>
<protein>
    <submittedName>
        <fullName evidence="7">MFS transporter</fullName>
    </submittedName>
</protein>
<feature type="transmembrane region" description="Helical" evidence="6">
    <location>
        <begin position="82"/>
        <end position="107"/>
    </location>
</feature>
<evidence type="ECO:0000256" key="5">
    <source>
        <dbReference type="ARBA" id="ARBA00023136"/>
    </source>
</evidence>
<sequence length="393" mass="39275">MARIPVAEHADGWRSDTLAVQIANFAFSVAQAMTAVIVPLLAITAGHGIEIIGVIVAVSAISQTAARLGLGRLMTLLPTRIFVVMATILLAASCILLASSDALWAFIVSQLLQGAARAYFWTGSQTHVVRTADSAVSALARLNVVQGVGQLVGPALAGLIGVWSLEVALLAAGGLAAFATVPACFLTRFDPFAPAKRPGRRRENRIWLRPGVGAAANMTACAGAWRGILNSYLPVILTAAGHSVASVGALVTVANLAALGGSAASARVMALGQRAVSGITILAAGLGLATAAFFPATLAVVICGLVISGAGAGILQTVGPALAADSVGAEERGSAIAAIGAFRSVALLASPLAAAGLVLLLPTAAIATGLAGILVAAPAAAVFRSANRPGKRE</sequence>
<evidence type="ECO:0000256" key="6">
    <source>
        <dbReference type="SAM" id="Phobius"/>
    </source>
</evidence>
<keyword evidence="5 6" id="KW-0472">Membrane</keyword>
<dbReference type="PANTHER" id="PTHR23506">
    <property type="entry name" value="GH10249P"/>
    <property type="match status" value="1"/>
</dbReference>
<dbReference type="AlphaFoldDB" id="A0A4R8V180"/>
<evidence type="ECO:0000256" key="1">
    <source>
        <dbReference type="ARBA" id="ARBA00004141"/>
    </source>
</evidence>
<feature type="transmembrane region" description="Helical" evidence="6">
    <location>
        <begin position="335"/>
        <end position="358"/>
    </location>
</feature>
<feature type="transmembrane region" description="Helical" evidence="6">
    <location>
        <begin position="364"/>
        <end position="383"/>
    </location>
</feature>
<proteinExistence type="predicted"/>
<dbReference type="PANTHER" id="PTHR23506:SF23">
    <property type="entry name" value="GH10249P"/>
    <property type="match status" value="1"/>
</dbReference>
<evidence type="ECO:0000256" key="2">
    <source>
        <dbReference type="ARBA" id="ARBA00022448"/>
    </source>
</evidence>
<feature type="transmembrane region" description="Helical" evidence="6">
    <location>
        <begin position="271"/>
        <end position="293"/>
    </location>
</feature>
<name>A0A4R8V180_9MICO</name>
<feature type="transmembrane region" description="Helical" evidence="6">
    <location>
        <begin position="51"/>
        <end position="70"/>
    </location>
</feature>
<keyword evidence="8" id="KW-1185">Reference proteome</keyword>
<dbReference type="Proteomes" id="UP000298173">
    <property type="component" value="Unassembled WGS sequence"/>
</dbReference>
<feature type="transmembrane region" description="Helical" evidence="6">
    <location>
        <begin position="231"/>
        <end position="259"/>
    </location>
</feature>